<evidence type="ECO:0000256" key="6">
    <source>
        <dbReference type="ARBA" id="ARBA00022989"/>
    </source>
</evidence>
<reference evidence="9 10" key="1">
    <citation type="submission" date="2023-11" db="EMBL/GenBank/DDBJ databases">
        <title>Halocaridina rubra genome assembly.</title>
        <authorList>
            <person name="Smith C."/>
        </authorList>
    </citation>
    <scope>NUCLEOTIDE SEQUENCE [LARGE SCALE GENOMIC DNA]</scope>
    <source>
        <strain evidence="9">EP-1</strain>
        <tissue evidence="9">Whole</tissue>
    </source>
</reference>
<comment type="similarity">
    <text evidence="2">Belongs to the dpy-19 family.</text>
</comment>
<dbReference type="Pfam" id="PF10034">
    <property type="entry name" value="Dpy19"/>
    <property type="match status" value="1"/>
</dbReference>
<keyword evidence="4" id="KW-0808">Transferase</keyword>
<name>A0AAN9ADF8_HALRR</name>
<keyword evidence="6 8" id="KW-1133">Transmembrane helix</keyword>
<evidence type="ECO:0000256" key="5">
    <source>
        <dbReference type="ARBA" id="ARBA00022692"/>
    </source>
</evidence>
<dbReference type="PANTHER" id="PTHR31488">
    <property type="entry name" value="DPY-19-LIKE 1, LIKE (H. SAPIENS)"/>
    <property type="match status" value="1"/>
</dbReference>
<sequence length="156" mass="17963">MWSILAGMILRLKVLWLPSVCIACGVFINDCRLYNYIFFKCGRLLSHLPRWFPAFFKVAVGLGFAAALAYMYQGQISSDIWPDEVYEFWDPDTVELMEWINHYTPPDVVFAGSMQLLASVKLCTGRHIANHPHYEDAWLRHRTHDASLLEPINDVG</sequence>
<proteinExistence type="inferred from homology"/>
<evidence type="ECO:0000256" key="2">
    <source>
        <dbReference type="ARBA" id="ARBA00008744"/>
    </source>
</evidence>
<dbReference type="AlphaFoldDB" id="A0AAN9ADF8"/>
<keyword evidence="7 8" id="KW-0472">Membrane</keyword>
<evidence type="ECO:0000256" key="8">
    <source>
        <dbReference type="SAM" id="Phobius"/>
    </source>
</evidence>
<dbReference type="GO" id="GO:0005637">
    <property type="term" value="C:nuclear inner membrane"/>
    <property type="evidence" value="ECO:0007669"/>
    <property type="project" value="TreeGrafter"/>
</dbReference>
<organism evidence="9 10">
    <name type="scientific">Halocaridina rubra</name>
    <name type="common">Hawaiian red shrimp</name>
    <dbReference type="NCBI Taxonomy" id="373956"/>
    <lineage>
        <taxon>Eukaryota</taxon>
        <taxon>Metazoa</taxon>
        <taxon>Ecdysozoa</taxon>
        <taxon>Arthropoda</taxon>
        <taxon>Crustacea</taxon>
        <taxon>Multicrustacea</taxon>
        <taxon>Malacostraca</taxon>
        <taxon>Eumalacostraca</taxon>
        <taxon>Eucarida</taxon>
        <taxon>Decapoda</taxon>
        <taxon>Pleocyemata</taxon>
        <taxon>Caridea</taxon>
        <taxon>Atyoidea</taxon>
        <taxon>Atyidae</taxon>
        <taxon>Halocaridina</taxon>
    </lineage>
</organism>
<evidence type="ECO:0000256" key="1">
    <source>
        <dbReference type="ARBA" id="ARBA00004141"/>
    </source>
</evidence>
<comment type="caution">
    <text evidence="9">The sequence shown here is derived from an EMBL/GenBank/DDBJ whole genome shotgun (WGS) entry which is preliminary data.</text>
</comment>
<dbReference type="InterPro" id="IPR018732">
    <property type="entry name" value="Dpy-19/Dpy-19-like"/>
</dbReference>
<feature type="transmembrane region" description="Helical" evidence="8">
    <location>
        <begin position="51"/>
        <end position="72"/>
    </location>
</feature>
<dbReference type="Proteomes" id="UP001381693">
    <property type="component" value="Unassembled WGS sequence"/>
</dbReference>
<feature type="transmembrane region" description="Helical" evidence="8">
    <location>
        <begin position="15"/>
        <end position="39"/>
    </location>
</feature>
<dbReference type="GO" id="GO:0000030">
    <property type="term" value="F:mannosyltransferase activity"/>
    <property type="evidence" value="ECO:0007669"/>
    <property type="project" value="TreeGrafter"/>
</dbReference>
<keyword evidence="5 8" id="KW-0812">Transmembrane</keyword>
<evidence type="ECO:0000256" key="7">
    <source>
        <dbReference type="ARBA" id="ARBA00023136"/>
    </source>
</evidence>
<evidence type="ECO:0000256" key="4">
    <source>
        <dbReference type="ARBA" id="ARBA00022679"/>
    </source>
</evidence>
<keyword evidence="3" id="KW-0328">Glycosyltransferase</keyword>
<comment type="subcellular location">
    <subcellularLocation>
        <location evidence="1">Membrane</location>
        <topology evidence="1">Multi-pass membrane protein</topology>
    </subcellularLocation>
</comment>
<protein>
    <submittedName>
        <fullName evidence="9">Uncharacterized protein</fullName>
    </submittedName>
</protein>
<dbReference type="PANTHER" id="PTHR31488:SF3">
    <property type="entry name" value="C-MANNOSYLTRANSFERASE DPY19L3"/>
    <property type="match status" value="1"/>
</dbReference>
<dbReference type="EMBL" id="JAXCGZ010002300">
    <property type="protein sequence ID" value="KAK7084069.1"/>
    <property type="molecule type" value="Genomic_DNA"/>
</dbReference>
<accession>A0AAN9ADF8</accession>
<gene>
    <name evidence="9" type="ORF">SK128_003706</name>
</gene>
<evidence type="ECO:0000256" key="3">
    <source>
        <dbReference type="ARBA" id="ARBA00022676"/>
    </source>
</evidence>
<evidence type="ECO:0000313" key="9">
    <source>
        <dbReference type="EMBL" id="KAK7084069.1"/>
    </source>
</evidence>
<evidence type="ECO:0000313" key="10">
    <source>
        <dbReference type="Proteomes" id="UP001381693"/>
    </source>
</evidence>
<keyword evidence="10" id="KW-1185">Reference proteome</keyword>